<dbReference type="RefSeq" id="WP_310023189.1">
    <property type="nucleotide sequence ID" value="NZ_JAVDUM010000019.1"/>
</dbReference>
<accession>A0ABU1SH21</accession>
<dbReference type="InterPro" id="IPR036689">
    <property type="entry name" value="ESAT-6-like_sf"/>
</dbReference>
<dbReference type="Proteomes" id="UP001259347">
    <property type="component" value="Unassembled WGS sequence"/>
</dbReference>
<dbReference type="SUPFAM" id="SSF140453">
    <property type="entry name" value="EsxAB dimer-like"/>
    <property type="match status" value="1"/>
</dbReference>
<name>A0ABU1SH21_9MICO</name>
<gene>
    <name evidence="2" type="ORF">J2Y69_003543</name>
</gene>
<comment type="caution">
    <text evidence="2">The sequence shown here is derived from an EMBL/GenBank/DDBJ whole genome shotgun (WGS) entry which is preliminary data.</text>
</comment>
<dbReference type="Pfam" id="PF06013">
    <property type="entry name" value="WXG100"/>
    <property type="match status" value="1"/>
</dbReference>
<keyword evidence="3" id="KW-1185">Reference proteome</keyword>
<comment type="similarity">
    <text evidence="1">Belongs to the WXG100 family.</text>
</comment>
<reference evidence="2 3" key="1">
    <citation type="submission" date="2023-07" db="EMBL/GenBank/DDBJ databases">
        <title>Sorghum-associated microbial communities from plants grown in Nebraska, USA.</title>
        <authorList>
            <person name="Schachtman D."/>
        </authorList>
    </citation>
    <scope>NUCLEOTIDE SEQUENCE [LARGE SCALE GENOMIC DNA]</scope>
    <source>
        <strain evidence="2 3">2980</strain>
    </source>
</reference>
<proteinExistence type="inferred from homology"/>
<evidence type="ECO:0000256" key="1">
    <source>
        <dbReference type="RuleBase" id="RU362001"/>
    </source>
</evidence>
<evidence type="ECO:0000313" key="3">
    <source>
        <dbReference type="Proteomes" id="UP001259347"/>
    </source>
</evidence>
<protein>
    <recommendedName>
        <fullName evidence="1">ESAT-6-like protein</fullName>
    </recommendedName>
</protein>
<dbReference type="NCBIfam" id="TIGR03930">
    <property type="entry name" value="WXG100_ESAT6"/>
    <property type="match status" value="1"/>
</dbReference>
<evidence type="ECO:0000313" key="2">
    <source>
        <dbReference type="EMBL" id="MDR6868917.1"/>
    </source>
</evidence>
<organism evidence="2 3">
    <name type="scientific">Microbacterium resistens</name>
    <dbReference type="NCBI Taxonomy" id="156977"/>
    <lineage>
        <taxon>Bacteria</taxon>
        <taxon>Bacillati</taxon>
        <taxon>Actinomycetota</taxon>
        <taxon>Actinomycetes</taxon>
        <taxon>Micrococcales</taxon>
        <taxon>Microbacteriaceae</taxon>
        <taxon>Microbacterium</taxon>
    </lineage>
</organism>
<dbReference type="Gene3D" id="1.10.287.1060">
    <property type="entry name" value="ESAT-6-like"/>
    <property type="match status" value="1"/>
</dbReference>
<dbReference type="InterPro" id="IPR010310">
    <property type="entry name" value="T7SS_ESAT-6-like"/>
</dbReference>
<sequence length="95" mass="10041">MTVFTVDTDAVFAATTALRGTAERLQAESATMMSQLTALQSSWTGQAAAAFQGTAEQWRGAQTHVEQVLGAIGAALDHAGQQYAQAEDYSASLFR</sequence>
<dbReference type="EMBL" id="JAVDUM010000019">
    <property type="protein sequence ID" value="MDR6868917.1"/>
    <property type="molecule type" value="Genomic_DNA"/>
</dbReference>